<protein>
    <submittedName>
        <fullName evidence="1">Uncharacterized protein</fullName>
    </submittedName>
</protein>
<proteinExistence type="predicted"/>
<evidence type="ECO:0000313" key="2">
    <source>
        <dbReference type="Proteomes" id="UP000053424"/>
    </source>
</evidence>
<sequence length="218" mass="25226">MSSPRQKSRNTLNVGSHYTASLAGHWPGKVEPWEMDVLHALTANILTSHVALYPEDFAELEQIRWITSVASKHGAQKQGWRLWLLSDDFLLPWTFEELVYPLDDTTFPSLPVNPPYRVTKFCQWFERLDKACRSSCSYLNYAQKTARDAAHLGFGIYGLLVWMRVHIEDHSFLYVFTKRDVLEALMEWVPTDDDLHNVDREMLDLITSLANQHFNGTP</sequence>
<organism evidence="1 2">
    <name type="scientific">Hebeloma cylindrosporum</name>
    <dbReference type="NCBI Taxonomy" id="76867"/>
    <lineage>
        <taxon>Eukaryota</taxon>
        <taxon>Fungi</taxon>
        <taxon>Dikarya</taxon>
        <taxon>Basidiomycota</taxon>
        <taxon>Agaricomycotina</taxon>
        <taxon>Agaricomycetes</taxon>
        <taxon>Agaricomycetidae</taxon>
        <taxon>Agaricales</taxon>
        <taxon>Agaricineae</taxon>
        <taxon>Hymenogastraceae</taxon>
        <taxon>Hebeloma</taxon>
    </lineage>
</organism>
<dbReference type="AlphaFoldDB" id="A0A0C3C188"/>
<gene>
    <name evidence="1" type="ORF">M413DRAFT_13392</name>
</gene>
<dbReference type="EMBL" id="KN831797">
    <property type="protein sequence ID" value="KIM37461.1"/>
    <property type="molecule type" value="Genomic_DNA"/>
</dbReference>
<name>A0A0C3C188_HEBCY</name>
<accession>A0A0C3C188</accession>
<dbReference type="Proteomes" id="UP000053424">
    <property type="component" value="Unassembled WGS sequence"/>
</dbReference>
<reference evidence="2" key="2">
    <citation type="submission" date="2015-01" db="EMBL/GenBank/DDBJ databases">
        <title>Evolutionary Origins and Diversification of the Mycorrhizal Mutualists.</title>
        <authorList>
            <consortium name="DOE Joint Genome Institute"/>
            <consortium name="Mycorrhizal Genomics Consortium"/>
            <person name="Kohler A."/>
            <person name="Kuo A."/>
            <person name="Nagy L.G."/>
            <person name="Floudas D."/>
            <person name="Copeland A."/>
            <person name="Barry K.W."/>
            <person name="Cichocki N."/>
            <person name="Veneault-Fourrey C."/>
            <person name="LaButti K."/>
            <person name="Lindquist E.A."/>
            <person name="Lipzen A."/>
            <person name="Lundell T."/>
            <person name="Morin E."/>
            <person name="Murat C."/>
            <person name="Riley R."/>
            <person name="Ohm R."/>
            <person name="Sun H."/>
            <person name="Tunlid A."/>
            <person name="Henrissat B."/>
            <person name="Grigoriev I.V."/>
            <person name="Hibbett D.S."/>
            <person name="Martin F."/>
        </authorList>
    </citation>
    <scope>NUCLEOTIDE SEQUENCE [LARGE SCALE GENOMIC DNA]</scope>
    <source>
        <strain evidence="2">h7</strain>
    </source>
</reference>
<evidence type="ECO:0000313" key="1">
    <source>
        <dbReference type="EMBL" id="KIM37461.1"/>
    </source>
</evidence>
<reference evidence="1 2" key="1">
    <citation type="submission" date="2014-04" db="EMBL/GenBank/DDBJ databases">
        <authorList>
            <consortium name="DOE Joint Genome Institute"/>
            <person name="Kuo A."/>
            <person name="Gay G."/>
            <person name="Dore J."/>
            <person name="Kohler A."/>
            <person name="Nagy L.G."/>
            <person name="Floudas D."/>
            <person name="Copeland A."/>
            <person name="Barry K.W."/>
            <person name="Cichocki N."/>
            <person name="Veneault-Fourrey C."/>
            <person name="LaButti K."/>
            <person name="Lindquist E.A."/>
            <person name="Lipzen A."/>
            <person name="Lundell T."/>
            <person name="Morin E."/>
            <person name="Murat C."/>
            <person name="Sun H."/>
            <person name="Tunlid A."/>
            <person name="Henrissat B."/>
            <person name="Grigoriev I.V."/>
            <person name="Hibbett D.S."/>
            <person name="Martin F."/>
            <person name="Nordberg H.P."/>
            <person name="Cantor M.N."/>
            <person name="Hua S.X."/>
        </authorList>
    </citation>
    <scope>NUCLEOTIDE SEQUENCE [LARGE SCALE GENOMIC DNA]</scope>
    <source>
        <strain evidence="2">h7</strain>
    </source>
</reference>
<dbReference type="HOGENOM" id="CLU_1267030_0_0_1"/>
<keyword evidence="2" id="KW-1185">Reference proteome</keyword>